<dbReference type="AlphaFoldDB" id="A0A369KBZ5"/>
<reference evidence="1" key="1">
    <citation type="submission" date="2018-04" db="EMBL/GenBank/DDBJ databases">
        <title>Whole genome sequencing of Hypsizygus marmoreus.</title>
        <authorList>
            <person name="Choi I.-G."/>
            <person name="Min B."/>
            <person name="Kim J.-G."/>
            <person name="Kim S."/>
            <person name="Oh Y.-L."/>
            <person name="Kong W.-S."/>
            <person name="Park H."/>
            <person name="Jeong J."/>
            <person name="Song E.-S."/>
        </authorList>
    </citation>
    <scope>NUCLEOTIDE SEQUENCE [LARGE SCALE GENOMIC DNA]</scope>
    <source>
        <strain evidence="1">51987-8</strain>
    </source>
</reference>
<organism evidence="1 2">
    <name type="scientific">Hypsizygus marmoreus</name>
    <name type="common">White beech mushroom</name>
    <name type="synonym">Agaricus marmoreus</name>
    <dbReference type="NCBI Taxonomy" id="39966"/>
    <lineage>
        <taxon>Eukaryota</taxon>
        <taxon>Fungi</taxon>
        <taxon>Dikarya</taxon>
        <taxon>Basidiomycota</taxon>
        <taxon>Agaricomycotina</taxon>
        <taxon>Agaricomycetes</taxon>
        <taxon>Agaricomycetidae</taxon>
        <taxon>Agaricales</taxon>
        <taxon>Tricholomatineae</taxon>
        <taxon>Lyophyllaceae</taxon>
        <taxon>Hypsizygus</taxon>
    </lineage>
</organism>
<dbReference type="PANTHER" id="PTHR33321">
    <property type="match status" value="1"/>
</dbReference>
<dbReference type="InParanoid" id="A0A369KBZ5"/>
<name>A0A369KBZ5_HYPMA</name>
<evidence type="ECO:0000313" key="2">
    <source>
        <dbReference type="Proteomes" id="UP000076154"/>
    </source>
</evidence>
<dbReference type="OrthoDB" id="891726at2759"/>
<comment type="caution">
    <text evidence="1">The sequence shown here is derived from an EMBL/GenBank/DDBJ whole genome shotgun (WGS) entry which is preliminary data.</text>
</comment>
<dbReference type="InterPro" id="IPR007541">
    <property type="entry name" value="Uncharacterised_BSP"/>
</dbReference>
<accession>A0A369KBZ5</accession>
<dbReference type="Pfam" id="PF04450">
    <property type="entry name" value="BSP"/>
    <property type="match status" value="1"/>
</dbReference>
<dbReference type="PANTHER" id="PTHR33321:SF12">
    <property type="entry name" value="PLANT BASIC SECRETORY PROTEIN (BSP) FAMILY PROTEIN"/>
    <property type="match status" value="1"/>
</dbReference>
<evidence type="ECO:0008006" key="3">
    <source>
        <dbReference type="Google" id="ProtNLM"/>
    </source>
</evidence>
<dbReference type="Proteomes" id="UP000076154">
    <property type="component" value="Unassembled WGS sequence"/>
</dbReference>
<proteinExistence type="predicted"/>
<protein>
    <recommendedName>
        <fullName evidence="3">Plant basic secretory protein</fullName>
    </recommendedName>
</protein>
<dbReference type="STRING" id="39966.A0A369KBZ5"/>
<evidence type="ECO:0000313" key="1">
    <source>
        <dbReference type="EMBL" id="RDB28466.1"/>
    </source>
</evidence>
<gene>
    <name evidence="1" type="ORF">Hypma_016036</name>
</gene>
<sequence>MAPIPTPSPEPTWPIPRLDLRIDDLAHPGVAVFLDAVNPLTALRDAVTASFKWLYTQETVPTHVHTLLLVLRSMPGVAHATGTLHHKELHFSLDYIKKSEHPRVRDEIMGVLTHETVHCFQYDAKGSCPGGLIEGVADYVRLRANLAPPHWRRHPGGTWDAGYETTGYFLHWLEERYGDGTVQELNAKLDGVQYDERIFKRTTGRPVMKLWRIYCAELEERNAEPPQVQAEYLQLPLGD</sequence>
<dbReference type="EMBL" id="LUEZ02000010">
    <property type="protein sequence ID" value="RDB28466.1"/>
    <property type="molecule type" value="Genomic_DNA"/>
</dbReference>
<keyword evidence="2" id="KW-1185">Reference proteome</keyword>